<name>A0A3E3E1A4_9FIRM</name>
<dbReference type="SUPFAM" id="SSF53335">
    <property type="entry name" value="S-adenosyl-L-methionine-dependent methyltransferases"/>
    <property type="match status" value="1"/>
</dbReference>
<protein>
    <submittedName>
        <fullName evidence="2">Class I SAM-dependent methyltransferase</fullName>
    </submittedName>
</protein>
<proteinExistence type="predicted"/>
<dbReference type="EMBL" id="QUSM01000002">
    <property type="protein sequence ID" value="RGD74959.1"/>
    <property type="molecule type" value="Genomic_DNA"/>
</dbReference>
<dbReference type="RefSeq" id="WP_117531051.1">
    <property type="nucleotide sequence ID" value="NZ_CP176644.1"/>
</dbReference>
<keyword evidence="2" id="KW-0489">Methyltransferase</keyword>
<dbReference type="PANTHER" id="PTHR43591">
    <property type="entry name" value="METHYLTRANSFERASE"/>
    <property type="match status" value="1"/>
</dbReference>
<dbReference type="Proteomes" id="UP000261212">
    <property type="component" value="Unassembled WGS sequence"/>
</dbReference>
<reference evidence="2 3" key="1">
    <citation type="submission" date="2018-08" db="EMBL/GenBank/DDBJ databases">
        <title>A genome reference for cultivated species of the human gut microbiota.</title>
        <authorList>
            <person name="Zou Y."/>
            <person name="Xue W."/>
            <person name="Luo G."/>
        </authorList>
    </citation>
    <scope>NUCLEOTIDE SEQUENCE [LARGE SCALE GENOMIC DNA]</scope>
    <source>
        <strain evidence="2 3">AM25-6</strain>
    </source>
</reference>
<comment type="caution">
    <text evidence="2">The sequence shown here is derived from an EMBL/GenBank/DDBJ whole genome shotgun (WGS) entry which is preliminary data.</text>
</comment>
<dbReference type="PANTHER" id="PTHR43591:SF110">
    <property type="entry name" value="RHODANESE DOMAIN-CONTAINING PROTEIN"/>
    <property type="match status" value="1"/>
</dbReference>
<dbReference type="GO" id="GO:0008757">
    <property type="term" value="F:S-adenosylmethionine-dependent methyltransferase activity"/>
    <property type="evidence" value="ECO:0007669"/>
    <property type="project" value="InterPro"/>
</dbReference>
<accession>A0A3E3E1A4</accession>
<dbReference type="InterPro" id="IPR029063">
    <property type="entry name" value="SAM-dependent_MTases_sf"/>
</dbReference>
<dbReference type="Pfam" id="PF08241">
    <property type="entry name" value="Methyltransf_11"/>
    <property type="match status" value="1"/>
</dbReference>
<sequence>MEQKEYWNSIADKKEFTTPFDLNEFSNYVKKDMKILDVGCGYGRTLSELYEFGYKNLYGVDFSENMIKRAKANNPNIDFEVNEGDLPYKNDTFDSVILFAVLTCISDDDTQRDLIQEIYRVLKPNGIIYVNDFLLNDDERNINRYNAYRAKYDNYGVFELKEGAVLRHHDVDYIKELLSDYKKLKFERVTFKTMNGHTSNGFYYFGKK</sequence>
<organism evidence="2 3">
    <name type="scientific">Anaerofustis stercorihominis</name>
    <dbReference type="NCBI Taxonomy" id="214853"/>
    <lineage>
        <taxon>Bacteria</taxon>
        <taxon>Bacillati</taxon>
        <taxon>Bacillota</taxon>
        <taxon>Clostridia</taxon>
        <taxon>Eubacteriales</taxon>
        <taxon>Eubacteriaceae</taxon>
        <taxon>Anaerofustis</taxon>
    </lineage>
</organism>
<dbReference type="InterPro" id="IPR013216">
    <property type="entry name" value="Methyltransf_11"/>
</dbReference>
<dbReference type="Gene3D" id="3.40.50.150">
    <property type="entry name" value="Vaccinia Virus protein VP39"/>
    <property type="match status" value="1"/>
</dbReference>
<dbReference type="GO" id="GO:0032259">
    <property type="term" value="P:methylation"/>
    <property type="evidence" value="ECO:0007669"/>
    <property type="project" value="UniProtKB-KW"/>
</dbReference>
<gene>
    <name evidence="2" type="ORF">DW687_01145</name>
</gene>
<dbReference type="CDD" id="cd02440">
    <property type="entry name" value="AdoMet_MTases"/>
    <property type="match status" value="1"/>
</dbReference>
<evidence type="ECO:0000313" key="2">
    <source>
        <dbReference type="EMBL" id="RGD74959.1"/>
    </source>
</evidence>
<evidence type="ECO:0000259" key="1">
    <source>
        <dbReference type="Pfam" id="PF08241"/>
    </source>
</evidence>
<evidence type="ECO:0000313" key="3">
    <source>
        <dbReference type="Proteomes" id="UP000261212"/>
    </source>
</evidence>
<feature type="domain" description="Methyltransferase type 11" evidence="1">
    <location>
        <begin position="36"/>
        <end position="130"/>
    </location>
</feature>
<keyword evidence="2" id="KW-0808">Transferase</keyword>
<dbReference type="AlphaFoldDB" id="A0A3E3E1A4"/>